<proteinExistence type="predicted"/>
<feature type="transmembrane region" description="Helical" evidence="1">
    <location>
        <begin position="65"/>
        <end position="85"/>
    </location>
</feature>
<accession>A0A369QQS8</accession>
<evidence type="ECO:0000313" key="3">
    <source>
        <dbReference type="Proteomes" id="UP000253919"/>
    </source>
</evidence>
<reference evidence="2 3" key="1">
    <citation type="submission" date="2018-04" db="EMBL/GenBank/DDBJ databases">
        <title>Adhaeribacter sp. HMF7616 genome sequencing and assembly.</title>
        <authorList>
            <person name="Kang H."/>
            <person name="Kang J."/>
            <person name="Cha I."/>
            <person name="Kim H."/>
            <person name="Joh K."/>
        </authorList>
    </citation>
    <scope>NUCLEOTIDE SEQUENCE [LARGE SCALE GENOMIC DNA]</scope>
    <source>
        <strain evidence="2 3">HMF7616</strain>
    </source>
</reference>
<sequence length="156" mass="17922">MVIAISSYFLFKSGYHILFYNQTWGLANNTFSHPRPFLEVVTVFAFWLLLIMGGVGIITGKRRGLFFGLLATGAALILSLSYLFVVVGKVRTYSRSIMINNTEREMTNQEVWNYIYADLFFFICLTLMVIATIVIIVKRRKYLEATKQNTVPQQNL</sequence>
<organism evidence="2 3">
    <name type="scientific">Adhaeribacter pallidiroseus</name>
    <dbReference type="NCBI Taxonomy" id="2072847"/>
    <lineage>
        <taxon>Bacteria</taxon>
        <taxon>Pseudomonadati</taxon>
        <taxon>Bacteroidota</taxon>
        <taxon>Cytophagia</taxon>
        <taxon>Cytophagales</taxon>
        <taxon>Hymenobacteraceae</taxon>
        <taxon>Adhaeribacter</taxon>
    </lineage>
</organism>
<evidence type="ECO:0000313" key="2">
    <source>
        <dbReference type="EMBL" id="RDC65587.1"/>
    </source>
</evidence>
<keyword evidence="1" id="KW-0812">Transmembrane</keyword>
<protein>
    <submittedName>
        <fullName evidence="2">Uncharacterized protein</fullName>
    </submittedName>
</protein>
<dbReference type="AlphaFoldDB" id="A0A369QQS8"/>
<keyword evidence="1" id="KW-0472">Membrane</keyword>
<evidence type="ECO:0000256" key="1">
    <source>
        <dbReference type="SAM" id="Phobius"/>
    </source>
</evidence>
<keyword evidence="3" id="KW-1185">Reference proteome</keyword>
<dbReference type="EMBL" id="QASA01000001">
    <property type="protein sequence ID" value="RDC65587.1"/>
    <property type="molecule type" value="Genomic_DNA"/>
</dbReference>
<keyword evidence="1" id="KW-1133">Transmembrane helix</keyword>
<feature type="transmembrane region" description="Helical" evidence="1">
    <location>
        <begin position="114"/>
        <end position="137"/>
    </location>
</feature>
<comment type="caution">
    <text evidence="2">The sequence shown here is derived from an EMBL/GenBank/DDBJ whole genome shotgun (WGS) entry which is preliminary data.</text>
</comment>
<dbReference type="Proteomes" id="UP000253919">
    <property type="component" value="Unassembled WGS sequence"/>
</dbReference>
<feature type="transmembrane region" description="Helical" evidence="1">
    <location>
        <begin position="37"/>
        <end position="58"/>
    </location>
</feature>
<name>A0A369QQS8_9BACT</name>
<gene>
    <name evidence="2" type="ORF">AHMF7616_04217</name>
</gene>